<keyword evidence="4" id="KW-1185">Reference proteome</keyword>
<accession>A0ABS7TQC3</accession>
<feature type="chain" id="PRO_5045487592" description="Secreted protein" evidence="2">
    <location>
        <begin position="24"/>
        <end position="99"/>
    </location>
</feature>
<evidence type="ECO:0000313" key="3">
    <source>
        <dbReference type="EMBL" id="MBZ5710428.1"/>
    </source>
</evidence>
<keyword evidence="2" id="KW-0732">Signal</keyword>
<dbReference type="RefSeq" id="WP_224192196.1">
    <property type="nucleotide sequence ID" value="NZ_JAIRAU010000015.1"/>
</dbReference>
<dbReference type="EMBL" id="JAIRAU010000015">
    <property type="protein sequence ID" value="MBZ5710428.1"/>
    <property type="molecule type" value="Genomic_DNA"/>
</dbReference>
<dbReference type="Proteomes" id="UP001139031">
    <property type="component" value="Unassembled WGS sequence"/>
</dbReference>
<reference evidence="3" key="1">
    <citation type="submission" date="2021-08" db="EMBL/GenBank/DDBJ databases">
        <authorList>
            <person name="Stevens D.C."/>
        </authorList>
    </citation>
    <scope>NUCLEOTIDE SEQUENCE</scope>
    <source>
        <strain evidence="3">DSM 53165</strain>
    </source>
</reference>
<evidence type="ECO:0000256" key="1">
    <source>
        <dbReference type="SAM" id="MobiDB-lite"/>
    </source>
</evidence>
<protein>
    <recommendedName>
        <fullName evidence="5">Secreted protein</fullName>
    </recommendedName>
</protein>
<evidence type="ECO:0000256" key="2">
    <source>
        <dbReference type="SAM" id="SignalP"/>
    </source>
</evidence>
<sequence length="99" mass="10893">MRFKNNGLVMLPTSLFAVFAALAAPEYAGPRGPFDAPLALEPADWDAEFDEFEPADPDFKTFESRDDGLVERDNPHHPPPNSKPCKKKVNEPPGCPGNK</sequence>
<gene>
    <name evidence="3" type="ORF">K7C98_14295</name>
</gene>
<feature type="signal peptide" evidence="2">
    <location>
        <begin position="1"/>
        <end position="23"/>
    </location>
</feature>
<comment type="caution">
    <text evidence="3">The sequence shown here is derived from an EMBL/GenBank/DDBJ whole genome shotgun (WGS) entry which is preliminary data.</text>
</comment>
<organism evidence="3 4">
    <name type="scientific">Nannocystis pusilla</name>
    <dbReference type="NCBI Taxonomy" id="889268"/>
    <lineage>
        <taxon>Bacteria</taxon>
        <taxon>Pseudomonadati</taxon>
        <taxon>Myxococcota</taxon>
        <taxon>Polyangia</taxon>
        <taxon>Nannocystales</taxon>
        <taxon>Nannocystaceae</taxon>
        <taxon>Nannocystis</taxon>
    </lineage>
</organism>
<name>A0ABS7TQC3_9BACT</name>
<evidence type="ECO:0000313" key="4">
    <source>
        <dbReference type="Proteomes" id="UP001139031"/>
    </source>
</evidence>
<feature type="compositionally biased region" description="Basic and acidic residues" evidence="1">
    <location>
        <begin position="57"/>
        <end position="76"/>
    </location>
</feature>
<evidence type="ECO:0008006" key="5">
    <source>
        <dbReference type="Google" id="ProtNLM"/>
    </source>
</evidence>
<feature type="region of interest" description="Disordered" evidence="1">
    <location>
        <begin position="53"/>
        <end position="99"/>
    </location>
</feature>
<proteinExistence type="predicted"/>